<dbReference type="AlphaFoldDB" id="A0AAV2RNE6"/>
<keyword evidence="3" id="KW-1185">Reference proteome</keyword>
<dbReference type="CDD" id="cd00037">
    <property type="entry name" value="CLECT"/>
    <property type="match status" value="1"/>
</dbReference>
<accession>A0AAV2RNE6</accession>
<proteinExistence type="predicted"/>
<feature type="non-terminal residue" evidence="2">
    <location>
        <position position="1"/>
    </location>
</feature>
<evidence type="ECO:0000313" key="2">
    <source>
        <dbReference type="EMBL" id="CAL4131500.1"/>
    </source>
</evidence>
<dbReference type="Proteomes" id="UP001497623">
    <property type="component" value="Unassembled WGS sequence"/>
</dbReference>
<dbReference type="SUPFAM" id="SSF56436">
    <property type="entry name" value="C-type lectin-like"/>
    <property type="match status" value="1"/>
</dbReference>
<reference evidence="2 3" key="1">
    <citation type="submission" date="2024-05" db="EMBL/GenBank/DDBJ databases">
        <authorList>
            <person name="Wallberg A."/>
        </authorList>
    </citation>
    <scope>NUCLEOTIDE SEQUENCE [LARGE SCALE GENOMIC DNA]</scope>
</reference>
<dbReference type="InterPro" id="IPR016187">
    <property type="entry name" value="CTDL_fold"/>
</dbReference>
<name>A0AAV2RNE6_MEGNR</name>
<organism evidence="2 3">
    <name type="scientific">Meganyctiphanes norvegica</name>
    <name type="common">Northern krill</name>
    <name type="synonym">Thysanopoda norvegica</name>
    <dbReference type="NCBI Taxonomy" id="48144"/>
    <lineage>
        <taxon>Eukaryota</taxon>
        <taxon>Metazoa</taxon>
        <taxon>Ecdysozoa</taxon>
        <taxon>Arthropoda</taxon>
        <taxon>Crustacea</taxon>
        <taxon>Multicrustacea</taxon>
        <taxon>Malacostraca</taxon>
        <taxon>Eumalacostraca</taxon>
        <taxon>Eucarida</taxon>
        <taxon>Euphausiacea</taxon>
        <taxon>Euphausiidae</taxon>
        <taxon>Meganyctiphanes</taxon>
    </lineage>
</organism>
<feature type="non-terminal residue" evidence="2">
    <location>
        <position position="116"/>
    </location>
</feature>
<gene>
    <name evidence="2" type="ORF">MNOR_LOCUS26772</name>
</gene>
<evidence type="ECO:0000256" key="1">
    <source>
        <dbReference type="SAM" id="MobiDB-lite"/>
    </source>
</evidence>
<dbReference type="EMBL" id="CAXKWB010027195">
    <property type="protein sequence ID" value="CAL4131500.1"/>
    <property type="molecule type" value="Genomic_DNA"/>
</dbReference>
<evidence type="ECO:0000313" key="3">
    <source>
        <dbReference type="Proteomes" id="UP001497623"/>
    </source>
</evidence>
<feature type="compositionally biased region" description="Low complexity" evidence="1">
    <location>
        <begin position="1"/>
        <end position="56"/>
    </location>
</feature>
<comment type="caution">
    <text evidence="2">The sequence shown here is derived from an EMBL/GenBank/DDBJ whole genome shotgun (WGS) entry which is preliminary data.</text>
</comment>
<feature type="region of interest" description="Disordered" evidence="1">
    <location>
        <begin position="1"/>
        <end position="58"/>
    </location>
</feature>
<sequence>SITSTTSPTSSMSTSAATTVVTPTSSSTSTSSTTSPTSSTTSTTSTSTEEPSSTTTVAPCVFPYELVENVGCADISSSKKDYTSAQQLCKAYGAELAAPNNVADLKDYITTKYNTG</sequence>
<protein>
    <submittedName>
        <fullName evidence="2">Uncharacterized protein</fullName>
    </submittedName>
</protein>